<comment type="caution">
    <text evidence="2">The sequence shown here is derived from an EMBL/GenBank/DDBJ whole genome shotgun (WGS) entry which is preliminary data.</text>
</comment>
<dbReference type="Proteomes" id="UP000707451">
    <property type="component" value="Unassembled WGS sequence"/>
</dbReference>
<dbReference type="EMBL" id="JAHRHY010000016">
    <property type="protein sequence ID" value="KAG9063599.1"/>
    <property type="molecule type" value="Genomic_DNA"/>
</dbReference>
<keyword evidence="1" id="KW-0732">Signal</keyword>
<feature type="chain" id="PRO_5040132779" description="Secreted protein" evidence="1">
    <location>
        <begin position="22"/>
        <end position="198"/>
    </location>
</feature>
<protein>
    <recommendedName>
        <fullName evidence="4">Secreted protein</fullName>
    </recommendedName>
</protein>
<evidence type="ECO:0000313" key="2">
    <source>
        <dbReference type="EMBL" id="KAG9063599.1"/>
    </source>
</evidence>
<proteinExistence type="predicted"/>
<sequence>MHISSLFFFLHCVSSWFLADAVSVEFQPCWFRGGQISVIVHGIDCDYSLLEYAGYDCSRPVCRAPAFQCIGNGDAFHWARLRLEFSDACVNLGRAKYDTKLFSADDYDIQSQVADRHEDHRKMTLYRDSLTIQTLPLLIGHDARNFSAIPQACMNVRNARYQSRRYSSKIAEHHDRCLFSVQGIYNRGYDAALRVWFG</sequence>
<accession>A0A9P7XPF7</accession>
<gene>
    <name evidence="2" type="ORF">KI688_004484</name>
</gene>
<dbReference type="AlphaFoldDB" id="A0A9P7XPF7"/>
<keyword evidence="3" id="KW-1185">Reference proteome</keyword>
<reference evidence="2" key="1">
    <citation type="submission" date="2021-06" db="EMBL/GenBank/DDBJ databases">
        <title>Genome Sequence of Mortierella hyaline Strain SCG-10, a Cold-Adapted, Nitrate-Reducing Fungus Isolated from Soil in Minnesota, USA.</title>
        <authorList>
            <person name="Aldossari N."/>
        </authorList>
    </citation>
    <scope>NUCLEOTIDE SEQUENCE</scope>
    <source>
        <strain evidence="2">SCG-10</strain>
    </source>
</reference>
<organism evidence="2 3">
    <name type="scientific">Linnemannia hyalina</name>
    <dbReference type="NCBI Taxonomy" id="64524"/>
    <lineage>
        <taxon>Eukaryota</taxon>
        <taxon>Fungi</taxon>
        <taxon>Fungi incertae sedis</taxon>
        <taxon>Mucoromycota</taxon>
        <taxon>Mortierellomycotina</taxon>
        <taxon>Mortierellomycetes</taxon>
        <taxon>Mortierellales</taxon>
        <taxon>Mortierellaceae</taxon>
        <taxon>Linnemannia</taxon>
    </lineage>
</organism>
<evidence type="ECO:0008006" key="4">
    <source>
        <dbReference type="Google" id="ProtNLM"/>
    </source>
</evidence>
<name>A0A9P7XPF7_9FUNG</name>
<dbReference type="OrthoDB" id="2378926at2759"/>
<evidence type="ECO:0000313" key="3">
    <source>
        <dbReference type="Proteomes" id="UP000707451"/>
    </source>
</evidence>
<evidence type="ECO:0000256" key="1">
    <source>
        <dbReference type="SAM" id="SignalP"/>
    </source>
</evidence>
<feature type="signal peptide" evidence="1">
    <location>
        <begin position="1"/>
        <end position="21"/>
    </location>
</feature>